<organism evidence="1 2">
    <name type="scientific">Deinococcus marmoris</name>
    <dbReference type="NCBI Taxonomy" id="249408"/>
    <lineage>
        <taxon>Bacteria</taxon>
        <taxon>Thermotogati</taxon>
        <taxon>Deinococcota</taxon>
        <taxon>Deinococci</taxon>
        <taxon>Deinococcales</taxon>
        <taxon>Deinococcaceae</taxon>
        <taxon>Deinococcus</taxon>
    </lineage>
</organism>
<dbReference type="AlphaFoldDB" id="A0A1U7P4R7"/>
<reference evidence="1 2" key="1">
    <citation type="submission" date="2017-01" db="EMBL/GenBank/DDBJ databases">
        <title>Genome Analysis of Deinococcus marmoris KOPRI26562.</title>
        <authorList>
            <person name="Kim J.H."/>
            <person name="Oh H.-M."/>
        </authorList>
    </citation>
    <scope>NUCLEOTIDE SEQUENCE [LARGE SCALE GENOMIC DNA]</scope>
    <source>
        <strain evidence="1 2">KOPRI26562</strain>
    </source>
</reference>
<dbReference type="RefSeq" id="WP_075830123.1">
    <property type="nucleotide sequence ID" value="NZ_MSTI01000007.1"/>
</dbReference>
<dbReference type="Proteomes" id="UP000186607">
    <property type="component" value="Unassembled WGS sequence"/>
</dbReference>
<protein>
    <submittedName>
        <fullName evidence="1">Uncharacterized protein</fullName>
    </submittedName>
</protein>
<accession>A0A1U7P4R7</accession>
<sequence length="85" mass="9452">MNLPWLPTTSSTKRLEADLKARGWRVWWTQGGSVRLFSPEGDTIEVDGATPAQAMRNAYASAQEYSNAQVVELALDNWQELAARA</sequence>
<proteinExistence type="predicted"/>
<dbReference type="STRING" id="249408.BOO71_0000529"/>
<dbReference type="OrthoDB" id="9975406at2"/>
<evidence type="ECO:0000313" key="1">
    <source>
        <dbReference type="EMBL" id="OLV20167.1"/>
    </source>
</evidence>
<evidence type="ECO:0000313" key="2">
    <source>
        <dbReference type="Proteomes" id="UP000186607"/>
    </source>
</evidence>
<gene>
    <name evidence="1" type="ORF">BOO71_0000529</name>
</gene>
<comment type="caution">
    <text evidence="1">The sequence shown here is derived from an EMBL/GenBank/DDBJ whole genome shotgun (WGS) entry which is preliminary data.</text>
</comment>
<keyword evidence="2" id="KW-1185">Reference proteome</keyword>
<dbReference type="EMBL" id="MSTI01000007">
    <property type="protein sequence ID" value="OLV20167.1"/>
    <property type="molecule type" value="Genomic_DNA"/>
</dbReference>
<name>A0A1U7P4R7_9DEIO</name>